<dbReference type="Proteomes" id="UP000719412">
    <property type="component" value="Unassembled WGS sequence"/>
</dbReference>
<comment type="caution">
    <text evidence="2">The sequence shown here is derived from an EMBL/GenBank/DDBJ whole genome shotgun (WGS) entry which is preliminary data.</text>
</comment>
<proteinExistence type="predicted"/>
<feature type="compositionally biased region" description="Basic and acidic residues" evidence="1">
    <location>
        <begin position="9"/>
        <end position="42"/>
    </location>
</feature>
<keyword evidence="3" id="KW-1185">Reference proteome</keyword>
<dbReference type="EMBL" id="JABDTM020010634">
    <property type="protein sequence ID" value="KAH0820838.1"/>
    <property type="molecule type" value="Genomic_DNA"/>
</dbReference>
<accession>A0A8J6LJ47</accession>
<dbReference type="AlphaFoldDB" id="A0A8J6LJ47"/>
<organism evidence="2 3">
    <name type="scientific">Tenebrio molitor</name>
    <name type="common">Yellow mealworm beetle</name>
    <dbReference type="NCBI Taxonomy" id="7067"/>
    <lineage>
        <taxon>Eukaryota</taxon>
        <taxon>Metazoa</taxon>
        <taxon>Ecdysozoa</taxon>
        <taxon>Arthropoda</taxon>
        <taxon>Hexapoda</taxon>
        <taxon>Insecta</taxon>
        <taxon>Pterygota</taxon>
        <taxon>Neoptera</taxon>
        <taxon>Endopterygota</taxon>
        <taxon>Coleoptera</taxon>
        <taxon>Polyphaga</taxon>
        <taxon>Cucujiformia</taxon>
        <taxon>Tenebrionidae</taxon>
        <taxon>Tenebrio</taxon>
    </lineage>
</organism>
<protein>
    <submittedName>
        <fullName evidence="2">Uncharacterized protein</fullName>
    </submittedName>
</protein>
<sequence length="99" mass="11976">MQDTNGMLEGKETEHGEEGYANEEVERLRAKESKRESSREKKMMVRFRCENEMCYEERETIEHMWNGCSEMREREGKERGEILNEERKIERREEERGVG</sequence>
<evidence type="ECO:0000313" key="3">
    <source>
        <dbReference type="Proteomes" id="UP000719412"/>
    </source>
</evidence>
<name>A0A8J6LJ47_TENMO</name>
<reference evidence="2" key="1">
    <citation type="journal article" date="2020" name="J Insects Food Feed">
        <title>The yellow mealworm (Tenebrio molitor) genome: a resource for the emerging insects as food and feed industry.</title>
        <authorList>
            <person name="Eriksson T."/>
            <person name="Andere A."/>
            <person name="Kelstrup H."/>
            <person name="Emery V."/>
            <person name="Picard C."/>
        </authorList>
    </citation>
    <scope>NUCLEOTIDE SEQUENCE</scope>
    <source>
        <strain evidence="2">Stoneville</strain>
        <tissue evidence="2">Whole head</tissue>
    </source>
</reference>
<evidence type="ECO:0000256" key="1">
    <source>
        <dbReference type="SAM" id="MobiDB-lite"/>
    </source>
</evidence>
<gene>
    <name evidence="2" type="ORF">GEV33_001953</name>
</gene>
<reference evidence="2" key="2">
    <citation type="submission" date="2021-08" db="EMBL/GenBank/DDBJ databases">
        <authorList>
            <person name="Eriksson T."/>
        </authorList>
    </citation>
    <scope>NUCLEOTIDE SEQUENCE</scope>
    <source>
        <strain evidence="2">Stoneville</strain>
        <tissue evidence="2">Whole head</tissue>
    </source>
</reference>
<evidence type="ECO:0000313" key="2">
    <source>
        <dbReference type="EMBL" id="KAH0820838.1"/>
    </source>
</evidence>
<feature type="region of interest" description="Disordered" evidence="1">
    <location>
        <begin position="1"/>
        <end position="42"/>
    </location>
</feature>